<dbReference type="AlphaFoldDB" id="A0A4Y2D235"/>
<evidence type="ECO:0000313" key="1">
    <source>
        <dbReference type="EMBL" id="GBM09615.1"/>
    </source>
</evidence>
<protein>
    <submittedName>
        <fullName evidence="1">Uncharacterized protein</fullName>
    </submittedName>
</protein>
<comment type="caution">
    <text evidence="1">The sequence shown here is derived from an EMBL/GenBank/DDBJ whole genome shotgun (WGS) entry which is preliminary data.</text>
</comment>
<proteinExistence type="predicted"/>
<name>A0A4Y2D235_ARAVE</name>
<keyword evidence="2" id="KW-1185">Reference proteome</keyword>
<dbReference type="Proteomes" id="UP000499080">
    <property type="component" value="Unassembled WGS sequence"/>
</dbReference>
<sequence>MSKRFAVEEQSLPVTAYTYRSPSRRHCGNATLPENFSAAGKDGSQYGQTDRLSYQGIWLEVGSRKDYYREFLSENHTLKDIHFPRCVFELSVSFHTTGKQTDFLIKESGLNWQSGRISIGQVCERIFVECLSKIDSLFCPLLANLKPEAANSKHIQYLGEAKRLT</sequence>
<evidence type="ECO:0000313" key="2">
    <source>
        <dbReference type="Proteomes" id="UP000499080"/>
    </source>
</evidence>
<accession>A0A4Y2D235</accession>
<dbReference type="EMBL" id="BGPR01000273">
    <property type="protein sequence ID" value="GBM09615.1"/>
    <property type="molecule type" value="Genomic_DNA"/>
</dbReference>
<reference evidence="1 2" key="1">
    <citation type="journal article" date="2019" name="Sci. Rep.">
        <title>Orb-weaving spider Araneus ventricosus genome elucidates the spidroin gene catalogue.</title>
        <authorList>
            <person name="Kono N."/>
            <person name="Nakamura H."/>
            <person name="Ohtoshi R."/>
            <person name="Moran D.A.P."/>
            <person name="Shinohara A."/>
            <person name="Yoshida Y."/>
            <person name="Fujiwara M."/>
            <person name="Mori M."/>
            <person name="Tomita M."/>
            <person name="Arakawa K."/>
        </authorList>
    </citation>
    <scope>NUCLEOTIDE SEQUENCE [LARGE SCALE GENOMIC DNA]</scope>
</reference>
<organism evidence="1 2">
    <name type="scientific">Araneus ventricosus</name>
    <name type="common">Orbweaver spider</name>
    <name type="synonym">Epeira ventricosa</name>
    <dbReference type="NCBI Taxonomy" id="182803"/>
    <lineage>
        <taxon>Eukaryota</taxon>
        <taxon>Metazoa</taxon>
        <taxon>Ecdysozoa</taxon>
        <taxon>Arthropoda</taxon>
        <taxon>Chelicerata</taxon>
        <taxon>Arachnida</taxon>
        <taxon>Araneae</taxon>
        <taxon>Araneomorphae</taxon>
        <taxon>Entelegynae</taxon>
        <taxon>Araneoidea</taxon>
        <taxon>Araneidae</taxon>
        <taxon>Araneus</taxon>
    </lineage>
</organism>
<gene>
    <name evidence="1" type="ORF">AVEN_60254_1</name>
</gene>